<keyword evidence="7" id="KW-0732">Signal</keyword>
<evidence type="ECO:0000256" key="13">
    <source>
        <dbReference type="ARBA" id="ARBA00023157"/>
    </source>
</evidence>
<proteinExistence type="inferred from homology"/>
<keyword evidence="12" id="KW-0472">Membrane</keyword>
<evidence type="ECO:0000256" key="4">
    <source>
        <dbReference type="ARBA" id="ARBA00022536"/>
    </source>
</evidence>
<evidence type="ECO:0000256" key="18">
    <source>
        <dbReference type="PROSITE-ProRule" id="PRU10141"/>
    </source>
</evidence>
<dbReference type="Gramene" id="VVA40032">
    <property type="protein sequence ID" value="VVA40032"/>
    <property type="gene ID" value="Prudul26B030446"/>
</dbReference>
<comment type="catalytic activity">
    <reaction evidence="16">
        <text>L-threonyl-[protein] + ATP = O-phospho-L-threonyl-[protein] + ADP + H(+)</text>
        <dbReference type="Rhea" id="RHEA:46608"/>
        <dbReference type="Rhea" id="RHEA-COMP:11060"/>
        <dbReference type="Rhea" id="RHEA-COMP:11605"/>
        <dbReference type="ChEBI" id="CHEBI:15378"/>
        <dbReference type="ChEBI" id="CHEBI:30013"/>
        <dbReference type="ChEBI" id="CHEBI:30616"/>
        <dbReference type="ChEBI" id="CHEBI:61977"/>
        <dbReference type="ChEBI" id="CHEBI:456216"/>
        <dbReference type="EC" id="2.7.11.1"/>
    </reaction>
</comment>
<dbReference type="SUPFAM" id="SSF56112">
    <property type="entry name" value="Protein kinase-like (PK-like)"/>
    <property type="match status" value="1"/>
</dbReference>
<dbReference type="EC" id="2.7.11.1" evidence="2"/>
<evidence type="ECO:0000256" key="2">
    <source>
        <dbReference type="ARBA" id="ARBA00012513"/>
    </source>
</evidence>
<reference evidence="22" key="1">
    <citation type="journal article" date="2020" name="Plant J.">
        <title>Transposons played a major role in the diversification between the closely related almond and peach genomes: results from the almond genome sequence.</title>
        <authorList>
            <person name="Alioto T."/>
            <person name="Alexiou K.G."/>
            <person name="Bardil A."/>
            <person name="Barteri F."/>
            <person name="Castanera R."/>
            <person name="Cruz F."/>
            <person name="Dhingra A."/>
            <person name="Duval H."/>
            <person name="Fernandez I Marti A."/>
            <person name="Frias L."/>
            <person name="Galan B."/>
            <person name="Garcia J.L."/>
            <person name="Howad W."/>
            <person name="Gomez-Garrido J."/>
            <person name="Gut M."/>
            <person name="Julca I."/>
            <person name="Morata J."/>
            <person name="Puigdomenech P."/>
            <person name="Ribeca P."/>
            <person name="Rubio Cabetas M.J."/>
            <person name="Vlasova A."/>
            <person name="Wirthensohn M."/>
            <person name="Garcia-Mas J."/>
            <person name="Gabaldon T."/>
            <person name="Casacuberta J.M."/>
            <person name="Arus P."/>
        </authorList>
    </citation>
    <scope>NUCLEOTIDE SEQUENCE [LARGE SCALE GENOMIC DNA]</scope>
    <source>
        <strain evidence="22">cv. Texas</strain>
    </source>
</reference>
<name>A0A5E4GKD5_PRUDU</name>
<dbReference type="EMBL" id="CABIKO010000898">
    <property type="protein sequence ID" value="VVA40032.1"/>
    <property type="molecule type" value="Genomic_DNA"/>
</dbReference>
<dbReference type="FunFam" id="1.10.510.10:FF:000590">
    <property type="entry name" value="PR5-like receptor kinase"/>
    <property type="match status" value="1"/>
</dbReference>
<evidence type="ECO:0000256" key="7">
    <source>
        <dbReference type="ARBA" id="ARBA00022729"/>
    </source>
</evidence>
<keyword evidence="4" id="KW-0245">EGF-like domain</keyword>
<comment type="similarity">
    <text evidence="19">Belongs to the protein kinase superfamily.</text>
</comment>
<evidence type="ECO:0000256" key="5">
    <source>
        <dbReference type="ARBA" id="ARBA00022679"/>
    </source>
</evidence>
<dbReference type="SMART" id="SM00220">
    <property type="entry name" value="S_TKc"/>
    <property type="match status" value="1"/>
</dbReference>
<dbReference type="FunFam" id="3.30.200.20:FF:000059">
    <property type="entry name" value="S-receptor-like serine/threonine-protein kinase"/>
    <property type="match status" value="1"/>
</dbReference>
<evidence type="ECO:0000256" key="14">
    <source>
        <dbReference type="ARBA" id="ARBA00023170"/>
    </source>
</evidence>
<keyword evidence="14" id="KW-0675">Receptor</keyword>
<evidence type="ECO:0000256" key="3">
    <source>
        <dbReference type="ARBA" id="ARBA00022527"/>
    </source>
</evidence>
<evidence type="ECO:0000256" key="8">
    <source>
        <dbReference type="ARBA" id="ARBA00022741"/>
    </source>
</evidence>
<feature type="binding site" evidence="18">
    <location>
        <position position="93"/>
    </location>
    <ligand>
        <name>ATP</name>
        <dbReference type="ChEBI" id="CHEBI:30616"/>
    </ligand>
</feature>
<keyword evidence="15" id="KW-0325">Glycoprotein</keyword>
<keyword evidence="11" id="KW-1133">Transmembrane helix</keyword>
<comment type="catalytic activity">
    <reaction evidence="17">
        <text>L-seryl-[protein] + ATP = O-phospho-L-seryl-[protein] + ADP + H(+)</text>
        <dbReference type="Rhea" id="RHEA:17989"/>
        <dbReference type="Rhea" id="RHEA-COMP:9863"/>
        <dbReference type="Rhea" id="RHEA-COMP:11604"/>
        <dbReference type="ChEBI" id="CHEBI:15378"/>
        <dbReference type="ChEBI" id="CHEBI:29999"/>
        <dbReference type="ChEBI" id="CHEBI:30616"/>
        <dbReference type="ChEBI" id="CHEBI:83421"/>
        <dbReference type="ChEBI" id="CHEBI:456216"/>
        <dbReference type="EC" id="2.7.11.1"/>
    </reaction>
</comment>
<keyword evidence="10 18" id="KW-0067">ATP-binding</keyword>
<dbReference type="InterPro" id="IPR045874">
    <property type="entry name" value="LRK10/LRL21-25-like"/>
</dbReference>
<accession>A0A5E4GKD5</accession>
<keyword evidence="6" id="KW-0812">Transmembrane</keyword>
<evidence type="ECO:0000313" key="21">
    <source>
        <dbReference type="EMBL" id="VVA40032.1"/>
    </source>
</evidence>
<evidence type="ECO:0000256" key="11">
    <source>
        <dbReference type="ARBA" id="ARBA00022989"/>
    </source>
</evidence>
<evidence type="ECO:0000256" key="10">
    <source>
        <dbReference type="ARBA" id="ARBA00022840"/>
    </source>
</evidence>
<dbReference type="InterPro" id="IPR008271">
    <property type="entry name" value="Ser/Thr_kinase_AS"/>
</dbReference>
<dbReference type="InterPro" id="IPR017441">
    <property type="entry name" value="Protein_kinase_ATP_BS"/>
</dbReference>
<evidence type="ECO:0000256" key="6">
    <source>
        <dbReference type="ARBA" id="ARBA00022692"/>
    </source>
</evidence>
<dbReference type="Proteomes" id="UP000327085">
    <property type="component" value="Unassembled WGS sequence"/>
</dbReference>
<keyword evidence="9" id="KW-0418">Kinase</keyword>
<dbReference type="PROSITE" id="PS50011">
    <property type="entry name" value="PROTEIN_KINASE_DOM"/>
    <property type="match status" value="1"/>
</dbReference>
<dbReference type="InterPro" id="IPR011009">
    <property type="entry name" value="Kinase-like_dom_sf"/>
</dbReference>
<dbReference type="GO" id="GO:0004674">
    <property type="term" value="F:protein serine/threonine kinase activity"/>
    <property type="evidence" value="ECO:0007669"/>
    <property type="project" value="UniProtKB-KW"/>
</dbReference>
<evidence type="ECO:0000256" key="19">
    <source>
        <dbReference type="RuleBase" id="RU000304"/>
    </source>
</evidence>
<feature type="domain" description="Protein kinase" evidence="20">
    <location>
        <begin position="65"/>
        <end position="356"/>
    </location>
</feature>
<gene>
    <name evidence="21" type="ORF">ALMOND_2B030446</name>
</gene>
<keyword evidence="13" id="KW-1015">Disulfide bond</keyword>
<keyword evidence="8 18" id="KW-0547">Nucleotide-binding</keyword>
<evidence type="ECO:0000256" key="16">
    <source>
        <dbReference type="ARBA" id="ARBA00047899"/>
    </source>
</evidence>
<keyword evidence="5" id="KW-0808">Transferase</keyword>
<dbReference type="Pfam" id="PF00069">
    <property type="entry name" value="Pkinase"/>
    <property type="match status" value="1"/>
</dbReference>
<evidence type="ECO:0000313" key="22">
    <source>
        <dbReference type="Proteomes" id="UP000327085"/>
    </source>
</evidence>
<dbReference type="AlphaFoldDB" id="A0A5E4GKD5"/>
<keyword evidence="3 19" id="KW-0723">Serine/threonine-protein kinase</keyword>
<evidence type="ECO:0000256" key="1">
    <source>
        <dbReference type="ARBA" id="ARBA00004479"/>
    </source>
</evidence>
<sequence>AGAVAGLMVLVVIVCCLKRKLAYDSFIFFWKNQGQDRQIVEAFLRSYGPLQVRRYSYLEVKKMTNSFKEKLGKGGYGSVYKGKSNDGSLVAVKVLSKLKGNGEEFMNEVAAISRTSHVNIVSLLGFCFEGSEKALIYEFMPNGSLEKFIFDANSPNRDHDHHLGWEQLDQISLGIARGLEYLHRGCNARILHFDIKPHNILLDENFTPKVSDFGLAKICNMKESIVSMACARGTAGYIAPEVFCRNFGAVSHKSDVYSYGMMLSEMVGGRRNINAEAEDTSEIYFPHWIYKRIELDEELGLPSIMNEEDKVRARKMIIVSLWCIQTDPSNRPAMKEVIDMLEGSVDCLQIPPKPYLSSPPKSAVGSSTATLVSTQ</sequence>
<evidence type="ECO:0000259" key="20">
    <source>
        <dbReference type="PROSITE" id="PS50011"/>
    </source>
</evidence>
<dbReference type="InterPro" id="IPR000719">
    <property type="entry name" value="Prot_kinase_dom"/>
</dbReference>
<evidence type="ECO:0000256" key="12">
    <source>
        <dbReference type="ARBA" id="ARBA00023136"/>
    </source>
</evidence>
<organism evidence="21 22">
    <name type="scientific">Prunus dulcis</name>
    <name type="common">Almond</name>
    <name type="synonym">Amygdalus dulcis</name>
    <dbReference type="NCBI Taxonomy" id="3755"/>
    <lineage>
        <taxon>Eukaryota</taxon>
        <taxon>Viridiplantae</taxon>
        <taxon>Streptophyta</taxon>
        <taxon>Embryophyta</taxon>
        <taxon>Tracheophyta</taxon>
        <taxon>Spermatophyta</taxon>
        <taxon>Magnoliopsida</taxon>
        <taxon>eudicotyledons</taxon>
        <taxon>Gunneridae</taxon>
        <taxon>Pentapetalae</taxon>
        <taxon>rosids</taxon>
        <taxon>fabids</taxon>
        <taxon>Rosales</taxon>
        <taxon>Rosaceae</taxon>
        <taxon>Amygdaloideae</taxon>
        <taxon>Amygdaleae</taxon>
        <taxon>Prunus</taxon>
    </lineage>
</organism>
<evidence type="ECO:0000256" key="17">
    <source>
        <dbReference type="ARBA" id="ARBA00048679"/>
    </source>
</evidence>
<dbReference type="PANTHER" id="PTHR27009">
    <property type="entry name" value="RUST RESISTANCE KINASE LR10-RELATED"/>
    <property type="match status" value="1"/>
</dbReference>
<dbReference type="GO" id="GO:0005524">
    <property type="term" value="F:ATP binding"/>
    <property type="evidence" value="ECO:0007669"/>
    <property type="project" value="UniProtKB-UniRule"/>
</dbReference>
<comment type="subcellular location">
    <subcellularLocation>
        <location evidence="1">Membrane</location>
        <topology evidence="1">Single-pass type I membrane protein</topology>
    </subcellularLocation>
</comment>
<evidence type="ECO:0000256" key="15">
    <source>
        <dbReference type="ARBA" id="ARBA00023180"/>
    </source>
</evidence>
<dbReference type="Gene3D" id="1.10.510.10">
    <property type="entry name" value="Transferase(Phosphotransferase) domain 1"/>
    <property type="match status" value="1"/>
</dbReference>
<protein>
    <recommendedName>
        <fullName evidence="2">non-specific serine/threonine protein kinase</fullName>
        <ecNumber evidence="2">2.7.11.1</ecNumber>
    </recommendedName>
</protein>
<dbReference type="PROSITE" id="PS00107">
    <property type="entry name" value="PROTEIN_KINASE_ATP"/>
    <property type="match status" value="1"/>
</dbReference>
<dbReference type="Gene3D" id="3.30.200.20">
    <property type="entry name" value="Phosphorylase Kinase, domain 1"/>
    <property type="match status" value="1"/>
</dbReference>
<dbReference type="PROSITE" id="PS00108">
    <property type="entry name" value="PROTEIN_KINASE_ST"/>
    <property type="match status" value="1"/>
</dbReference>
<dbReference type="OMA" id="MHRRKQT"/>
<evidence type="ECO:0000256" key="9">
    <source>
        <dbReference type="ARBA" id="ARBA00022777"/>
    </source>
</evidence>
<dbReference type="GO" id="GO:0016020">
    <property type="term" value="C:membrane"/>
    <property type="evidence" value="ECO:0007669"/>
    <property type="project" value="UniProtKB-SubCell"/>
</dbReference>
<feature type="non-terminal residue" evidence="21">
    <location>
        <position position="1"/>
    </location>
</feature>